<gene>
    <name evidence="2" type="primary">pas6</name>
</gene>
<dbReference type="InterPro" id="IPR006528">
    <property type="entry name" value="Phage_head_morphogenesis_dom"/>
</dbReference>
<dbReference type="GeneID" id="2846151"/>
<dbReference type="KEGG" id="vg:2846151"/>
<evidence type="ECO:0000313" key="2">
    <source>
        <dbReference type="EMBL" id="AAT36754.1"/>
    </source>
</evidence>
<dbReference type="RefSeq" id="YP_024792.1">
    <property type="nucleotide sequence ID" value="NC_005885.1"/>
</dbReference>
<dbReference type="Proteomes" id="UP000001245">
    <property type="component" value="Segment"/>
</dbReference>
<dbReference type="Pfam" id="PF04233">
    <property type="entry name" value="Phage_Mu_F"/>
    <property type="match status" value="1"/>
</dbReference>
<keyword evidence="3" id="KW-1185">Reference proteome</keyword>
<evidence type="ECO:0000313" key="3">
    <source>
        <dbReference type="Proteomes" id="UP000001245"/>
    </source>
</evidence>
<sequence length="274" mass="30611">MTGPVWDGRGTDPWLPHRLDARLEVAQNERSIRAEVWAALSEWLVALERRMLRAGGKPDLDAVWALEPSWREAVDHLLQGSIWKAIGAAFRKLFGAGYEWDQRPAVVRYLTEVRNRLVRIPDEVYDLVAGELAAGINLGDTIPELAARVDSVLSRTASERWPNRATVIARTETIGALNFGRGEAYATLAEEDPDLELEKLWLATEDHRTRATHVAADGQRVPVKGRFIVGGFELAFPGDPSGPAGEVIQCRCTMLLVEPGETVDLSNRQFRRRR</sequence>
<dbReference type="EMBL" id="AY576796">
    <property type="protein sequence ID" value="AAT36754.1"/>
    <property type="molecule type" value="Genomic_DNA"/>
</dbReference>
<accession>Q6J825</accession>
<organism evidence="2 3">
    <name type="scientific">Actinoplanes phage phiAsp2</name>
    <dbReference type="NCBI Taxonomy" id="279303"/>
    <lineage>
        <taxon>Viruses</taxon>
        <taxon>Duplodnaviria</taxon>
        <taxon>Heunggongvirae</taxon>
        <taxon>Uroviricota</taxon>
        <taxon>Caudoviricetes</taxon>
        <taxon>Aspduovirus</taxon>
        <taxon>Aspduovirus Asp2</taxon>
    </lineage>
</organism>
<protein>
    <submittedName>
        <fullName evidence="2">Pas6</fullName>
    </submittedName>
</protein>
<feature type="domain" description="Phage head morphogenesis" evidence="1">
    <location>
        <begin position="129"/>
        <end position="254"/>
    </location>
</feature>
<evidence type="ECO:0000259" key="1">
    <source>
        <dbReference type="Pfam" id="PF04233"/>
    </source>
</evidence>
<name>Q6J825_9CAUD</name>
<proteinExistence type="predicted"/>
<dbReference type="OrthoDB" id="4484at10239"/>
<reference evidence="2 3" key="1">
    <citation type="journal article" date="2004" name="Virus Genes">
        <title>The genome of phiAsp2, an actinoplanes infecting phage.</title>
        <authorList>
            <person name="Jarling M."/>
            <person name="Bartkowiak K."/>
            <person name="Pape H."/>
            <person name="Meinhardt F."/>
        </authorList>
    </citation>
    <scope>NUCLEOTIDE SEQUENCE</scope>
</reference>